<evidence type="ECO:0000256" key="9">
    <source>
        <dbReference type="PROSITE-ProRule" id="PRU00169"/>
    </source>
</evidence>
<dbReference type="PANTHER" id="PTHR43065">
    <property type="entry name" value="SENSOR HISTIDINE KINASE"/>
    <property type="match status" value="1"/>
</dbReference>
<keyword evidence="3 9" id="KW-0597">Phosphoprotein</keyword>
<accession>A0ABV2TD56</accession>
<evidence type="ECO:0000256" key="4">
    <source>
        <dbReference type="ARBA" id="ARBA00022679"/>
    </source>
</evidence>
<dbReference type="SMART" id="SM00387">
    <property type="entry name" value="HATPase_c"/>
    <property type="match status" value="1"/>
</dbReference>
<protein>
    <recommendedName>
        <fullName evidence="2">histidine kinase</fullName>
        <ecNumber evidence="2">2.7.13.3</ecNumber>
    </recommendedName>
</protein>
<dbReference type="Gene3D" id="3.40.50.2300">
    <property type="match status" value="1"/>
</dbReference>
<feature type="domain" description="Response regulatory" evidence="11">
    <location>
        <begin position="9"/>
        <end position="126"/>
    </location>
</feature>
<dbReference type="SMART" id="SM00086">
    <property type="entry name" value="PAC"/>
    <property type="match status" value="1"/>
</dbReference>
<evidence type="ECO:0000256" key="8">
    <source>
        <dbReference type="ARBA" id="ARBA00023012"/>
    </source>
</evidence>
<evidence type="ECO:0000256" key="3">
    <source>
        <dbReference type="ARBA" id="ARBA00022553"/>
    </source>
</evidence>
<dbReference type="InterPro" id="IPR003594">
    <property type="entry name" value="HATPase_dom"/>
</dbReference>
<keyword evidence="4" id="KW-0808">Transferase</keyword>
<feature type="domain" description="Histidine kinase" evidence="10">
    <location>
        <begin position="272"/>
        <end position="481"/>
    </location>
</feature>
<dbReference type="Gene3D" id="1.10.287.130">
    <property type="match status" value="1"/>
</dbReference>
<dbReference type="PROSITE" id="PS50110">
    <property type="entry name" value="RESPONSE_REGULATORY"/>
    <property type="match status" value="1"/>
</dbReference>
<evidence type="ECO:0000256" key="5">
    <source>
        <dbReference type="ARBA" id="ARBA00022741"/>
    </source>
</evidence>
<proteinExistence type="predicted"/>
<evidence type="ECO:0000313" key="13">
    <source>
        <dbReference type="Proteomes" id="UP001549749"/>
    </source>
</evidence>
<evidence type="ECO:0000313" key="12">
    <source>
        <dbReference type="EMBL" id="MET7000024.1"/>
    </source>
</evidence>
<organism evidence="12 13">
    <name type="scientific">Chitinophaga defluvii</name>
    <dbReference type="NCBI Taxonomy" id="3163343"/>
    <lineage>
        <taxon>Bacteria</taxon>
        <taxon>Pseudomonadati</taxon>
        <taxon>Bacteroidota</taxon>
        <taxon>Chitinophagia</taxon>
        <taxon>Chitinophagales</taxon>
        <taxon>Chitinophagaceae</taxon>
        <taxon>Chitinophaga</taxon>
    </lineage>
</organism>
<evidence type="ECO:0000256" key="1">
    <source>
        <dbReference type="ARBA" id="ARBA00000085"/>
    </source>
</evidence>
<dbReference type="InterPro" id="IPR036890">
    <property type="entry name" value="HATPase_C_sf"/>
</dbReference>
<dbReference type="SUPFAM" id="SSF47384">
    <property type="entry name" value="Homodimeric domain of signal transducing histidine kinase"/>
    <property type="match status" value="1"/>
</dbReference>
<evidence type="ECO:0000259" key="10">
    <source>
        <dbReference type="PROSITE" id="PS50109"/>
    </source>
</evidence>
<dbReference type="Gene3D" id="3.30.450.20">
    <property type="entry name" value="PAS domain"/>
    <property type="match status" value="1"/>
</dbReference>
<keyword evidence="6" id="KW-0418">Kinase</keyword>
<dbReference type="RefSeq" id="WP_354662585.1">
    <property type="nucleotide sequence ID" value="NZ_JBEXAC010000002.1"/>
</dbReference>
<dbReference type="EMBL" id="JBEXAC010000002">
    <property type="protein sequence ID" value="MET7000024.1"/>
    <property type="molecule type" value="Genomic_DNA"/>
</dbReference>
<keyword evidence="5" id="KW-0547">Nucleotide-binding</keyword>
<dbReference type="SMART" id="SM00091">
    <property type="entry name" value="PAS"/>
    <property type="match status" value="1"/>
</dbReference>
<evidence type="ECO:0000256" key="6">
    <source>
        <dbReference type="ARBA" id="ARBA00022777"/>
    </source>
</evidence>
<evidence type="ECO:0000256" key="7">
    <source>
        <dbReference type="ARBA" id="ARBA00022840"/>
    </source>
</evidence>
<dbReference type="CDD" id="cd00082">
    <property type="entry name" value="HisKA"/>
    <property type="match status" value="1"/>
</dbReference>
<dbReference type="GO" id="GO:0005524">
    <property type="term" value="F:ATP binding"/>
    <property type="evidence" value="ECO:0007669"/>
    <property type="project" value="UniProtKB-KW"/>
</dbReference>
<comment type="caution">
    <text evidence="12">The sequence shown here is derived from an EMBL/GenBank/DDBJ whole genome shotgun (WGS) entry which is preliminary data.</text>
</comment>
<dbReference type="InterPro" id="IPR005467">
    <property type="entry name" value="His_kinase_dom"/>
</dbReference>
<keyword evidence="13" id="KW-1185">Reference proteome</keyword>
<dbReference type="PRINTS" id="PR00344">
    <property type="entry name" value="BCTRLSENSOR"/>
</dbReference>
<dbReference type="Pfam" id="PF00072">
    <property type="entry name" value="Response_reg"/>
    <property type="match status" value="1"/>
</dbReference>
<dbReference type="NCBIfam" id="TIGR00229">
    <property type="entry name" value="sensory_box"/>
    <property type="match status" value="1"/>
</dbReference>
<dbReference type="PANTHER" id="PTHR43065:SF10">
    <property type="entry name" value="PEROXIDE STRESS-ACTIVATED HISTIDINE KINASE MAK3"/>
    <property type="match status" value="1"/>
</dbReference>
<dbReference type="InterPro" id="IPR001789">
    <property type="entry name" value="Sig_transdc_resp-reg_receiver"/>
</dbReference>
<evidence type="ECO:0000256" key="2">
    <source>
        <dbReference type="ARBA" id="ARBA00012438"/>
    </source>
</evidence>
<dbReference type="InterPro" id="IPR035965">
    <property type="entry name" value="PAS-like_dom_sf"/>
</dbReference>
<keyword evidence="7 12" id="KW-0067">ATP-binding</keyword>
<name>A0ABV2TD56_9BACT</name>
<dbReference type="InterPro" id="IPR000014">
    <property type="entry name" value="PAS"/>
</dbReference>
<dbReference type="InterPro" id="IPR001610">
    <property type="entry name" value="PAC"/>
</dbReference>
<dbReference type="CDD" id="cd00156">
    <property type="entry name" value="REC"/>
    <property type="match status" value="1"/>
</dbReference>
<dbReference type="CDD" id="cd00130">
    <property type="entry name" value="PAS"/>
    <property type="match status" value="1"/>
</dbReference>
<dbReference type="Pfam" id="PF02518">
    <property type="entry name" value="HATPase_c"/>
    <property type="match status" value="1"/>
</dbReference>
<sequence length="481" mass="54662">MTMVTDKIRILMIDDDEDDFFLVSSLLDDISPEQYIIQWASTYEKGVLAIESRSHDLYLVDYRLGQYTGIDMLHYFQQQGYNDPVILLTGKGDYKIDKEAMEAGASDYLVKGEITAAMLERAIRYTLDKFSHLTAIANSERRYFSIFEKSNDIILLANCDKKIIAANPAALRVLQHDAESLYEHDLMYLFALDEQIKDFLSQLCDESGVVQQEYVFRNKAGQKLDVVVNATLLDEKKQIFLCIVQDITEQKKKAKEKQQQEKFVITGRIARLIAHEVRNPLTNILLSISQLKEEKLDDIPDSELYLDIMERNCHRINQLVTQLLESTRMMELHISAHGVNELVKKAMTLAADRLQLNNMRLEASYMEPDVMLQADEEKMIIALLNIIINGIEAMQPDKGVLTIRTFLQDNKAVIHIGDNGSGISEENKSKLFEPFFTNKTKGTGLGLTSTQNIILNHKGSIEVESVVGNGTVFTITFDVSQ</sequence>
<dbReference type="PROSITE" id="PS50109">
    <property type="entry name" value="HIS_KIN"/>
    <property type="match status" value="1"/>
</dbReference>
<feature type="modified residue" description="4-aspartylphosphate" evidence="9">
    <location>
        <position position="61"/>
    </location>
</feature>
<dbReference type="InterPro" id="IPR003661">
    <property type="entry name" value="HisK_dim/P_dom"/>
</dbReference>
<comment type="catalytic activity">
    <reaction evidence="1">
        <text>ATP + protein L-histidine = ADP + protein N-phospho-L-histidine.</text>
        <dbReference type="EC" id="2.7.13.3"/>
    </reaction>
</comment>
<dbReference type="SMART" id="SM00388">
    <property type="entry name" value="HisKA"/>
    <property type="match status" value="1"/>
</dbReference>
<dbReference type="Pfam" id="PF00512">
    <property type="entry name" value="HisKA"/>
    <property type="match status" value="1"/>
</dbReference>
<dbReference type="InterPro" id="IPR004358">
    <property type="entry name" value="Sig_transdc_His_kin-like_C"/>
</dbReference>
<dbReference type="SUPFAM" id="SSF55785">
    <property type="entry name" value="PYP-like sensor domain (PAS domain)"/>
    <property type="match status" value="1"/>
</dbReference>
<reference evidence="12 13" key="1">
    <citation type="submission" date="2024-06" db="EMBL/GenBank/DDBJ databases">
        <title>Chitinophaga defluvii sp. nov., isolated from municipal sewage.</title>
        <authorList>
            <person name="Zhang L."/>
        </authorList>
    </citation>
    <scope>NUCLEOTIDE SEQUENCE [LARGE SCALE GENOMIC DNA]</scope>
    <source>
        <strain evidence="12 13">H8</strain>
    </source>
</reference>
<dbReference type="Gene3D" id="3.30.565.10">
    <property type="entry name" value="Histidine kinase-like ATPase, C-terminal domain"/>
    <property type="match status" value="1"/>
</dbReference>
<dbReference type="InterPro" id="IPR011006">
    <property type="entry name" value="CheY-like_superfamily"/>
</dbReference>
<dbReference type="SMART" id="SM00448">
    <property type="entry name" value="REC"/>
    <property type="match status" value="1"/>
</dbReference>
<dbReference type="InterPro" id="IPR036097">
    <property type="entry name" value="HisK_dim/P_sf"/>
</dbReference>
<dbReference type="EC" id="2.7.13.3" evidence="2"/>
<gene>
    <name evidence="12" type="ORF">ABR189_21725</name>
</gene>
<dbReference type="Proteomes" id="UP001549749">
    <property type="component" value="Unassembled WGS sequence"/>
</dbReference>
<dbReference type="Pfam" id="PF13426">
    <property type="entry name" value="PAS_9"/>
    <property type="match status" value="1"/>
</dbReference>
<keyword evidence="8" id="KW-0902">Two-component regulatory system</keyword>
<evidence type="ECO:0000259" key="11">
    <source>
        <dbReference type="PROSITE" id="PS50110"/>
    </source>
</evidence>
<dbReference type="SUPFAM" id="SSF52172">
    <property type="entry name" value="CheY-like"/>
    <property type="match status" value="1"/>
</dbReference>
<dbReference type="SUPFAM" id="SSF55874">
    <property type="entry name" value="ATPase domain of HSP90 chaperone/DNA topoisomerase II/histidine kinase"/>
    <property type="match status" value="1"/>
</dbReference>